<dbReference type="InterPro" id="IPR010982">
    <property type="entry name" value="Lambda_DNA-bd_dom_sf"/>
</dbReference>
<dbReference type="RefSeq" id="WP_344902996.1">
    <property type="nucleotide sequence ID" value="NZ_BAABAS010000020.1"/>
</dbReference>
<feature type="domain" description="HTH cro/C1-type" evidence="1">
    <location>
        <begin position="15"/>
        <end position="69"/>
    </location>
</feature>
<dbReference type="Gene3D" id="1.10.260.40">
    <property type="entry name" value="lambda repressor-like DNA-binding domains"/>
    <property type="match status" value="1"/>
</dbReference>
<dbReference type="SMART" id="SM00530">
    <property type="entry name" value="HTH_XRE"/>
    <property type="match status" value="1"/>
</dbReference>
<dbReference type="Proteomes" id="UP001501710">
    <property type="component" value="Unassembled WGS sequence"/>
</dbReference>
<evidence type="ECO:0000259" key="1">
    <source>
        <dbReference type="PROSITE" id="PS50943"/>
    </source>
</evidence>
<comment type="caution">
    <text evidence="2">The sequence shown here is derived from an EMBL/GenBank/DDBJ whole genome shotgun (WGS) entry which is preliminary data.</text>
</comment>
<dbReference type="PROSITE" id="PS50943">
    <property type="entry name" value="HTH_CROC1"/>
    <property type="match status" value="1"/>
</dbReference>
<dbReference type="InterPro" id="IPR001387">
    <property type="entry name" value="Cro/C1-type_HTH"/>
</dbReference>
<dbReference type="SUPFAM" id="SSF47413">
    <property type="entry name" value="lambda repressor-like DNA-binding domains"/>
    <property type="match status" value="1"/>
</dbReference>
<dbReference type="CDD" id="cd00093">
    <property type="entry name" value="HTH_XRE"/>
    <property type="match status" value="1"/>
</dbReference>
<protein>
    <submittedName>
        <fullName evidence="2">Helix-turn-helix transcriptional regulator</fullName>
    </submittedName>
</protein>
<evidence type="ECO:0000313" key="3">
    <source>
        <dbReference type="Proteomes" id="UP001501710"/>
    </source>
</evidence>
<keyword evidence="3" id="KW-1185">Reference proteome</keyword>
<name>A0ABP8CH83_9ACTN</name>
<evidence type="ECO:0000313" key="2">
    <source>
        <dbReference type="EMBL" id="GAA4239204.1"/>
    </source>
</evidence>
<dbReference type="Pfam" id="PF19054">
    <property type="entry name" value="DUF5753"/>
    <property type="match status" value="1"/>
</dbReference>
<dbReference type="EMBL" id="BAABAS010000020">
    <property type="protein sequence ID" value="GAA4239204.1"/>
    <property type="molecule type" value="Genomic_DNA"/>
</dbReference>
<gene>
    <name evidence="2" type="ORF">GCM10022254_58330</name>
</gene>
<sequence length="262" mass="29412">MAVHMTAKSFVGMEIRRAREAQKMSRAKLAKTVLVSESLVAAWETGRQAIRPEHIRELIGVLKFDAEMIERIVTELVNGEGVPEWEGRWLAAEKLATSLWSFETTLVNGLLQSPEYAQTVLSSDELIKERLERQQRVLAGDSKPTLVALMDESILRRKVGSAETMAAQLEFLADCAICDNVFIHIVPMDCGICSKFSTPFLIATLDDGRNVAYTDGAISGEVIERPEDIAALRKMFELFRADALRQNETVELIRKVAQQWME</sequence>
<proteinExistence type="predicted"/>
<organism evidence="2 3">
    <name type="scientific">Actinomadura meridiana</name>
    <dbReference type="NCBI Taxonomy" id="559626"/>
    <lineage>
        <taxon>Bacteria</taxon>
        <taxon>Bacillati</taxon>
        <taxon>Actinomycetota</taxon>
        <taxon>Actinomycetes</taxon>
        <taxon>Streptosporangiales</taxon>
        <taxon>Thermomonosporaceae</taxon>
        <taxon>Actinomadura</taxon>
    </lineage>
</organism>
<accession>A0ABP8CH83</accession>
<dbReference type="InterPro" id="IPR043917">
    <property type="entry name" value="DUF5753"/>
</dbReference>
<reference evidence="3" key="1">
    <citation type="journal article" date="2019" name="Int. J. Syst. Evol. Microbiol.">
        <title>The Global Catalogue of Microorganisms (GCM) 10K type strain sequencing project: providing services to taxonomists for standard genome sequencing and annotation.</title>
        <authorList>
            <consortium name="The Broad Institute Genomics Platform"/>
            <consortium name="The Broad Institute Genome Sequencing Center for Infectious Disease"/>
            <person name="Wu L."/>
            <person name="Ma J."/>
        </authorList>
    </citation>
    <scope>NUCLEOTIDE SEQUENCE [LARGE SCALE GENOMIC DNA]</scope>
    <source>
        <strain evidence="3">JCM 17440</strain>
    </source>
</reference>
<dbReference type="Pfam" id="PF01381">
    <property type="entry name" value="HTH_3"/>
    <property type="match status" value="1"/>
</dbReference>